<dbReference type="EMBL" id="JAOQNN010000001">
    <property type="protein sequence ID" value="MCW2280964.1"/>
    <property type="molecule type" value="Genomic_DNA"/>
</dbReference>
<dbReference type="AlphaFoldDB" id="A0AAW5TPM4"/>
<organism evidence="1 2">
    <name type="scientific">Lactococcus lactis</name>
    <dbReference type="NCBI Taxonomy" id="1358"/>
    <lineage>
        <taxon>Bacteria</taxon>
        <taxon>Bacillati</taxon>
        <taxon>Bacillota</taxon>
        <taxon>Bacilli</taxon>
        <taxon>Lactobacillales</taxon>
        <taxon>Streptococcaceae</taxon>
        <taxon>Lactococcus</taxon>
    </lineage>
</organism>
<dbReference type="Proteomes" id="UP001207687">
    <property type="component" value="Unassembled WGS sequence"/>
</dbReference>
<comment type="caution">
    <text evidence="1">The sequence shown here is derived from an EMBL/GenBank/DDBJ whole genome shotgun (WGS) entry which is preliminary data.</text>
</comment>
<proteinExistence type="predicted"/>
<dbReference type="RefSeq" id="WP_242327179.1">
    <property type="nucleotide sequence ID" value="NZ_CAKOCK010000002.1"/>
</dbReference>
<evidence type="ECO:0000313" key="2">
    <source>
        <dbReference type="Proteomes" id="UP001207687"/>
    </source>
</evidence>
<sequence>MKKDEIITLSNGQNAKIITGSESKVFNNIYIVKLEDGQVRVVDRKTLTLVRAEK</sequence>
<evidence type="ECO:0008006" key="3">
    <source>
        <dbReference type="Google" id="ProtNLM"/>
    </source>
</evidence>
<gene>
    <name evidence="1" type="ORF">M2256_001422</name>
</gene>
<protein>
    <recommendedName>
        <fullName evidence="3">Bacteriocin</fullName>
    </recommendedName>
</protein>
<evidence type="ECO:0000313" key="1">
    <source>
        <dbReference type="EMBL" id="MCW2280964.1"/>
    </source>
</evidence>
<accession>A0AAW5TPM4</accession>
<name>A0AAW5TPM4_9LACT</name>
<reference evidence="1" key="1">
    <citation type="submission" date="2023-08" db="EMBL/GenBank/DDBJ databases">
        <title>Genomic analyses of the natural microbiome of Caenorhabditis elegans.</title>
        <authorList>
            <person name="Samuel B."/>
        </authorList>
    </citation>
    <scope>NUCLEOTIDE SEQUENCE</scope>
    <source>
        <strain evidence="1">BIGb0220</strain>
    </source>
</reference>